<name>A0ABT0ZC39_9ACTN</name>
<dbReference type="Proteomes" id="UP001523219">
    <property type="component" value="Unassembled WGS sequence"/>
</dbReference>
<dbReference type="InterPro" id="IPR012337">
    <property type="entry name" value="RNaseH-like_sf"/>
</dbReference>
<keyword evidence="2" id="KW-1185">Reference proteome</keyword>
<dbReference type="RefSeq" id="WP_252424530.1">
    <property type="nucleotide sequence ID" value="NZ_JAMWMR010000007.1"/>
</dbReference>
<reference evidence="1 2" key="1">
    <citation type="submission" date="2022-05" db="EMBL/GenBank/DDBJ databases">
        <title>Streptomyces sp. nov. RY43-2 isolated from soil of a peat swamp forest.</title>
        <authorList>
            <person name="Kanchanasin P."/>
            <person name="Tanasupawat S."/>
            <person name="Phongsopitanun W."/>
        </authorList>
    </citation>
    <scope>NUCLEOTIDE SEQUENCE [LARGE SCALE GENOMIC DNA]</scope>
    <source>
        <strain evidence="1 2">RY43-2</strain>
    </source>
</reference>
<sequence length="219" mass="24305">MAKPEFYVSADMEADGPIPGPFSMSSFGLAVAGMHDGIAFKAFDPAERTFYAELKPISDAYDPEALAVSGLDRDHLAREGQEPSQAMDAAAAWLADVSDELRATPVFVAYPLSYDWMWMYWYFMRFASNGSPFGHSRCLDIKTLYATKSDSPITGSTKRSMPQQLLPTRPHTHNALDDAIEQAELFQNLMQWKRSEADLRARAGELPSARLDGRNTRGG</sequence>
<proteinExistence type="predicted"/>
<dbReference type="InterPro" id="IPR036397">
    <property type="entry name" value="RNaseH_sf"/>
</dbReference>
<dbReference type="EMBL" id="JAMWMR010000007">
    <property type="protein sequence ID" value="MCN9241348.1"/>
    <property type="molecule type" value="Genomic_DNA"/>
</dbReference>
<dbReference type="SUPFAM" id="SSF53098">
    <property type="entry name" value="Ribonuclease H-like"/>
    <property type="match status" value="1"/>
</dbReference>
<organism evidence="1 2">
    <name type="scientific">Streptomyces macrolidinus</name>
    <dbReference type="NCBI Taxonomy" id="2952607"/>
    <lineage>
        <taxon>Bacteria</taxon>
        <taxon>Bacillati</taxon>
        <taxon>Actinomycetota</taxon>
        <taxon>Actinomycetes</taxon>
        <taxon>Kitasatosporales</taxon>
        <taxon>Streptomycetaceae</taxon>
        <taxon>Streptomyces</taxon>
    </lineage>
</organism>
<protein>
    <submittedName>
        <fullName evidence="1">3'-5' exoribonuclease</fullName>
    </submittedName>
</protein>
<dbReference type="Gene3D" id="3.30.420.10">
    <property type="entry name" value="Ribonuclease H-like superfamily/Ribonuclease H"/>
    <property type="match status" value="1"/>
</dbReference>
<evidence type="ECO:0000313" key="1">
    <source>
        <dbReference type="EMBL" id="MCN9241348.1"/>
    </source>
</evidence>
<comment type="caution">
    <text evidence="1">The sequence shown here is derived from an EMBL/GenBank/DDBJ whole genome shotgun (WGS) entry which is preliminary data.</text>
</comment>
<gene>
    <name evidence="1" type="ORF">NGF19_11195</name>
</gene>
<accession>A0ABT0ZC39</accession>
<evidence type="ECO:0000313" key="2">
    <source>
        <dbReference type="Proteomes" id="UP001523219"/>
    </source>
</evidence>